<evidence type="ECO:0000313" key="3">
    <source>
        <dbReference type="Proteomes" id="UP000031950"/>
    </source>
</evidence>
<evidence type="ECO:0000313" key="2">
    <source>
        <dbReference type="EMBL" id="KIL51475.1"/>
    </source>
</evidence>
<protein>
    <submittedName>
        <fullName evidence="2">Uncharacterized protein</fullName>
    </submittedName>
</protein>
<keyword evidence="1" id="KW-0732">Signal</keyword>
<organism evidence="2 3">
    <name type="scientific">Jeotgalibacillus alimentarius</name>
    <dbReference type="NCBI Taxonomy" id="135826"/>
    <lineage>
        <taxon>Bacteria</taxon>
        <taxon>Bacillati</taxon>
        <taxon>Bacillota</taxon>
        <taxon>Bacilli</taxon>
        <taxon>Bacillales</taxon>
        <taxon>Caryophanaceae</taxon>
        <taxon>Jeotgalibacillus</taxon>
    </lineage>
</organism>
<dbReference type="PROSITE" id="PS51257">
    <property type="entry name" value="PROKAR_LIPOPROTEIN"/>
    <property type="match status" value="1"/>
</dbReference>
<dbReference type="AlphaFoldDB" id="A0A0C2RMK6"/>
<accession>A0A0C2RMK6</accession>
<feature type="signal peptide" evidence="1">
    <location>
        <begin position="1"/>
        <end position="24"/>
    </location>
</feature>
<feature type="chain" id="PRO_5002154840" evidence="1">
    <location>
        <begin position="25"/>
        <end position="142"/>
    </location>
</feature>
<dbReference type="STRING" id="135826.KP77_09870"/>
<evidence type="ECO:0000256" key="1">
    <source>
        <dbReference type="SAM" id="SignalP"/>
    </source>
</evidence>
<sequence length="142" mass="15576">MMRKIFFILCAVVFLSACSCSSGAETKSNGMTLHFENQTDIEVYGIELHLGDTSSTVVNADGSAIAKGDNLVIEILREDFTSAGHTSFDLYLLGDQNGKNRMPVDQSVNIDFIPGQEWHFKVTGGKERSAALHMERSIGRTD</sequence>
<dbReference type="Proteomes" id="UP000031950">
    <property type="component" value="Unassembled WGS sequence"/>
</dbReference>
<proteinExistence type="predicted"/>
<dbReference type="PATRIC" id="fig|135826.4.peg.983"/>
<dbReference type="EMBL" id="JXRQ01000015">
    <property type="protein sequence ID" value="KIL51475.1"/>
    <property type="molecule type" value="Genomic_DNA"/>
</dbReference>
<keyword evidence="3" id="KW-1185">Reference proteome</keyword>
<gene>
    <name evidence="2" type="ORF">KP77_09870</name>
</gene>
<reference evidence="2 3" key="1">
    <citation type="submission" date="2015-01" db="EMBL/GenBank/DDBJ databases">
        <title>Genome sequence of Jeotgalibacillus alimentarius.</title>
        <authorList>
            <person name="Goh K.M."/>
            <person name="Chan K.-G."/>
            <person name="Yaakop A.S."/>
            <person name="Ee R."/>
            <person name="Gan H.M."/>
            <person name="Chan C.S."/>
        </authorList>
    </citation>
    <scope>NUCLEOTIDE SEQUENCE [LARGE SCALE GENOMIC DNA]</scope>
    <source>
        <strain evidence="2 3">YKJ-13</strain>
    </source>
</reference>
<dbReference type="OrthoDB" id="2970492at2"/>
<comment type="caution">
    <text evidence="2">The sequence shown here is derived from an EMBL/GenBank/DDBJ whole genome shotgun (WGS) entry which is preliminary data.</text>
</comment>
<name>A0A0C2RMK6_9BACL</name>